<dbReference type="Gene3D" id="3.90.1830.10">
    <property type="entry name" value="Inner capsid protein lambda-1"/>
    <property type="match status" value="1"/>
</dbReference>
<keyword evidence="3" id="KW-1141">T=2 icosahedral capsid protein</keyword>
<dbReference type="InterPro" id="IPR044949">
    <property type="entry name" value="Lambda-1/VP3_sf"/>
</dbReference>
<evidence type="ECO:0000256" key="6">
    <source>
        <dbReference type="ARBA" id="ARBA00022741"/>
    </source>
</evidence>
<reference evidence="18" key="1">
    <citation type="submission" date="2019-12" db="EMBL/GenBank/DDBJ databases">
        <authorList>
            <person name="Nielsen O."/>
            <person name="Rodrigues T.C.S."/>
            <person name="Subramaniam K."/>
            <person name="Lambourn D."/>
            <person name="Popov V.L."/>
            <person name="Waltzek T.B."/>
            <person name="Raverty S."/>
        </authorList>
    </citation>
    <scope>NUCLEOTIDE SEQUENCE</scope>
    <source>
        <strain evidence="18">PhRV1/Phoca vitulina/USA/2007-2008</strain>
    </source>
</reference>
<dbReference type="GO" id="GO:0005524">
    <property type="term" value="F:ATP binding"/>
    <property type="evidence" value="ECO:0007669"/>
    <property type="project" value="UniProtKB-KW"/>
</dbReference>
<dbReference type="GO" id="GO:0039616">
    <property type="term" value="C:T=2 icosahedral viral capsid"/>
    <property type="evidence" value="ECO:0007669"/>
    <property type="project" value="UniProtKB-KW"/>
</dbReference>
<evidence type="ECO:0000259" key="17">
    <source>
        <dbReference type="PROSITE" id="PS00028"/>
    </source>
</evidence>
<evidence type="ECO:0000256" key="15">
    <source>
        <dbReference type="ARBA" id="ARBA00055768"/>
    </source>
</evidence>
<keyword evidence="9" id="KW-0347">Helicase</keyword>
<keyword evidence="14" id="KW-0506">mRNA capping</keyword>
<feature type="compositionally biased region" description="Basic residues" evidence="16">
    <location>
        <begin position="1"/>
        <end position="12"/>
    </location>
</feature>
<keyword evidence="10" id="KW-0862">Zinc</keyword>
<dbReference type="PROSITE" id="PS00028">
    <property type="entry name" value="ZINC_FINGER_C2H2_1"/>
    <property type="match status" value="1"/>
</dbReference>
<sequence>MQRIPRKTRGKSSGKGNDSTARADDGAKDIRERQESVHQGKQPDIPKQNPTPPAAKEPPNQGGPSVATVLNATAKVNEDTKTNKTGTPNATGDVKNNGQTNSSAAVTDAQQATKAQTKDSGTSDVTYDNTGTNNANQLARSGEADNDGGANSTPMSQRIEAANASLMSRHEPKTGLPPTVTSGKGFQCNICSSVMFSAADLETHMASHSVSTSVSLTSSEIQRQITSFIAAWKNHPIVQVSSDNESRKAAQLLHRDTPRLITWDAGLCTSFKVVPIIPANVPQEVMSYTFFTSSYGINSPFPEAAVSRIVVHTRWASNVDFDRDSSVIMAPPTDTNIQLFKQLLNSPTVAVASANPLMFRANILHMLLEFVLDNLYLNRHTGFSQDHTPFTQGANLRALPGADAEKWYSIMYPTRMGTPNVSKICNFVAGCRRDRIGRFDRSQMMSGTMSEWVDVFELADSLTVTIRGRWTARIARMNLNPTEIEYALTECARGLVTVTSPYAPSVNRLMPYRVSSAERQVSQIIRIMNIGNNAVIIQPVLQDLSILLQRISPLQIDPTIISQTMSTVSESTTQTLSPASSILGKLRPSNSDFSAFRVAIASWLYNGIVTTVIDDSSFPRDGGSVTSMDNLWDFFILAMALPLTTDPCAPVKAFMALANMMVGFESIPMDNPIYTQSRRATAFSTPHTWPRCFLNVQLISRVEAPVLRWWAETIHRYWPNPSQIRFGAPNVFGSANIFTPPEVLLLPIDNQPPDVTTPTLDFTNELTNWRVQVCELMKKLIESKRYQPDWTTNLVSSMRGTLDKLKLIKSMTPQYLQQLAPLELSVVAPALPFPPFQVPYARLDRDRVPVAVGVTRQSRDQISQPALSLSTTNTTVGVPIALDARALTVAMLSGRYPENLVTNVWYADAIYPLYADAEIFTNLQRDVITAEAIQTMMTIIAQISDTQYAVDRHLDWVPSIRASAATAATVAEWINTSFKTAFDLSDMLLEPLLSGDPRMSQLAIQYQQFNGQTFDFVPQMPGSVVAECVQLTTEVFEHEYNLFGIARGDIIIGKIHSTHLWSPLAPPPDVIFDRDTPGVHVFGRDCRICFGMNGAAPTIRDETGMMVPFEGNWIFPLSLWQMNTRYFNEQFESWLRSGDLRIRIEMGAYPYMLHYYDPQQYVNAWPLTSAWLESIAPNSIPSVPFMIPISVDHDISSSSAVHYIVATEFNDGSLFCTNSSSPQTVAGPDRHIPVERYNVLTNPDSAPTEVQLPQTVDFYGLVTRYSYETPPISTVVMGVP</sequence>
<dbReference type="GO" id="GO:0003724">
    <property type="term" value="F:RNA helicase activity"/>
    <property type="evidence" value="ECO:0007669"/>
    <property type="project" value="InterPro"/>
</dbReference>
<accession>A0A7L5EPL0</accession>
<evidence type="ECO:0000256" key="12">
    <source>
        <dbReference type="ARBA" id="ARBA00022844"/>
    </source>
</evidence>
<evidence type="ECO:0000256" key="1">
    <source>
        <dbReference type="ARBA" id="ARBA00004328"/>
    </source>
</evidence>
<comment type="function">
    <text evidence="15">Inner capsid protein that self-assembles to form an icosahedral capsid with a T=2 symmetry, which consists of 120 copies of VP2, with channels at each of its five-fold vertices. This capsid constitutes the innermost concentric layer of the viral mature particle.</text>
</comment>
<evidence type="ECO:0000256" key="14">
    <source>
        <dbReference type="ARBA" id="ARBA00023042"/>
    </source>
</evidence>
<evidence type="ECO:0000256" key="9">
    <source>
        <dbReference type="ARBA" id="ARBA00022806"/>
    </source>
</evidence>
<evidence type="ECO:0000256" key="7">
    <source>
        <dbReference type="ARBA" id="ARBA00022771"/>
    </source>
</evidence>
<dbReference type="GO" id="GO:0006370">
    <property type="term" value="P:7-methylguanosine mRNA capping"/>
    <property type="evidence" value="ECO:0007669"/>
    <property type="project" value="UniProtKB-KW"/>
</dbReference>
<keyword evidence="8" id="KW-0378">Hydrolase</keyword>
<keyword evidence="12" id="KW-0946">Virion</keyword>
<evidence type="ECO:0000256" key="3">
    <source>
        <dbReference type="ARBA" id="ARBA00022611"/>
    </source>
</evidence>
<protein>
    <submittedName>
        <fullName evidence="18">Lambda 1</fullName>
    </submittedName>
</protein>
<feature type="domain" description="C2H2-type" evidence="17">
    <location>
        <begin position="188"/>
        <end position="208"/>
    </location>
</feature>
<name>A0A7L5EPL0_9REOV</name>
<feature type="compositionally biased region" description="Basic and acidic residues" evidence="16">
    <location>
        <begin position="21"/>
        <end position="38"/>
    </location>
</feature>
<dbReference type="EMBL" id="MN820529">
    <property type="protein sequence ID" value="QJE50377.1"/>
    <property type="molecule type" value="Genomic_RNA"/>
</dbReference>
<evidence type="ECO:0000256" key="2">
    <source>
        <dbReference type="ARBA" id="ARBA00022561"/>
    </source>
</evidence>
<evidence type="ECO:0000256" key="16">
    <source>
        <dbReference type="SAM" id="MobiDB-lite"/>
    </source>
</evidence>
<keyword evidence="6" id="KW-0547">Nucleotide-binding</keyword>
<evidence type="ECO:0000256" key="13">
    <source>
        <dbReference type="ARBA" id="ARBA00022996"/>
    </source>
</evidence>
<dbReference type="GO" id="GO:0016787">
    <property type="term" value="F:hydrolase activity"/>
    <property type="evidence" value="ECO:0007669"/>
    <property type="project" value="UniProtKB-KW"/>
</dbReference>
<keyword evidence="4" id="KW-0507">mRNA processing</keyword>
<evidence type="ECO:0000256" key="10">
    <source>
        <dbReference type="ARBA" id="ARBA00022833"/>
    </source>
</evidence>
<dbReference type="GO" id="GO:0039625">
    <property type="term" value="C:viral inner capsid"/>
    <property type="evidence" value="ECO:0007669"/>
    <property type="project" value="UniProtKB-KW"/>
</dbReference>
<keyword evidence="2" id="KW-0167">Capsid protein</keyword>
<dbReference type="Pfam" id="PF22033">
    <property type="entry name" value="Lamba1_VP3"/>
    <property type="match status" value="1"/>
</dbReference>
<feature type="compositionally biased region" description="Polar residues" evidence="16">
    <location>
        <begin position="83"/>
        <end position="139"/>
    </location>
</feature>
<evidence type="ECO:0000256" key="4">
    <source>
        <dbReference type="ARBA" id="ARBA00022664"/>
    </source>
</evidence>
<keyword evidence="7" id="KW-0863">Zinc-finger</keyword>
<evidence type="ECO:0000256" key="5">
    <source>
        <dbReference type="ARBA" id="ARBA00022723"/>
    </source>
</evidence>
<evidence type="ECO:0000256" key="11">
    <source>
        <dbReference type="ARBA" id="ARBA00022840"/>
    </source>
</evidence>
<keyword evidence="11" id="KW-0067">ATP-binding</keyword>
<evidence type="ECO:0000256" key="8">
    <source>
        <dbReference type="ARBA" id="ARBA00022801"/>
    </source>
</evidence>
<keyword evidence="5" id="KW-0479">Metal-binding</keyword>
<dbReference type="InterPro" id="IPR054176">
    <property type="entry name" value="Lamba1_VP3"/>
</dbReference>
<dbReference type="GO" id="GO:0008270">
    <property type="term" value="F:zinc ion binding"/>
    <property type="evidence" value="ECO:0007669"/>
    <property type="project" value="UniProtKB-KW"/>
</dbReference>
<keyword evidence="13" id="KW-1153">Inner capsid protein</keyword>
<evidence type="ECO:0000313" key="18">
    <source>
        <dbReference type="EMBL" id="QJE50377.1"/>
    </source>
</evidence>
<dbReference type="InterPro" id="IPR013087">
    <property type="entry name" value="Znf_C2H2_type"/>
</dbReference>
<feature type="region of interest" description="Disordered" evidence="16">
    <location>
        <begin position="1"/>
        <end position="154"/>
    </location>
</feature>
<proteinExistence type="predicted"/>
<organism evidence="18">
    <name type="scientific">Phocid orthoreovirus 1</name>
    <dbReference type="NCBI Taxonomy" id="2854225"/>
    <lineage>
        <taxon>Viruses</taxon>
        <taxon>Riboviria</taxon>
        <taxon>Orthornavirae</taxon>
        <taxon>Duplornaviricota</taxon>
        <taxon>Resentoviricetes</taxon>
        <taxon>Reovirales</taxon>
        <taxon>Spinareoviridae</taxon>
        <taxon>Orthoreovirus</taxon>
    </lineage>
</organism>
<comment type="subcellular location">
    <subcellularLocation>
        <location evidence="1">Virion</location>
    </subcellularLocation>
</comment>